<accession>A0A0A1NT65</accession>
<dbReference type="InterPro" id="IPR035992">
    <property type="entry name" value="Ricin_B-like_lectins"/>
</dbReference>
<organism evidence="1 2">
    <name type="scientific">Rhizopus microsporus</name>
    <dbReference type="NCBI Taxonomy" id="58291"/>
    <lineage>
        <taxon>Eukaryota</taxon>
        <taxon>Fungi</taxon>
        <taxon>Fungi incertae sedis</taxon>
        <taxon>Mucoromycota</taxon>
        <taxon>Mucoromycotina</taxon>
        <taxon>Mucoromycetes</taxon>
        <taxon>Mucorales</taxon>
        <taxon>Mucorineae</taxon>
        <taxon>Rhizopodaceae</taxon>
        <taxon>Rhizopus</taxon>
    </lineage>
</organism>
<evidence type="ECO:0008006" key="3">
    <source>
        <dbReference type="Google" id="ProtNLM"/>
    </source>
</evidence>
<evidence type="ECO:0000313" key="1">
    <source>
        <dbReference type="EMBL" id="ORE15354.1"/>
    </source>
</evidence>
<name>A0A0A1NT65_RHIZD</name>
<dbReference type="Proteomes" id="UP000242381">
    <property type="component" value="Unassembled WGS sequence"/>
</dbReference>
<dbReference type="SUPFAM" id="SSF50370">
    <property type="entry name" value="Ricin B-like lectins"/>
    <property type="match status" value="1"/>
</dbReference>
<sequence>MEHNRLFYIRQIGDDGKKYVGVTSNSSQINSHLTVEPKKANDYDGKQVWYFDDNNQLVNVFTGHLIGYDNSDPGLPGVTVLMQKPNERSPEFQWAYDTNTKRIYNKVKGQDAEWWPHYQNDRAYIVVKKGAHQDPNWDKFEIIYKNK</sequence>
<dbReference type="Gene3D" id="2.80.10.50">
    <property type="match status" value="1"/>
</dbReference>
<dbReference type="OMA" id="HYQNDRA"/>
<protein>
    <recommendedName>
        <fullName evidence="3">Ricin B lectin domain-containing protein</fullName>
    </recommendedName>
</protein>
<dbReference type="EMBL" id="KV921428">
    <property type="protein sequence ID" value="ORE15354.1"/>
    <property type="molecule type" value="Genomic_DNA"/>
</dbReference>
<dbReference type="AlphaFoldDB" id="A0A0A1NT65"/>
<dbReference type="VEuPathDB" id="FungiDB:BCV72DRAFT_236350"/>
<reference evidence="1 2" key="1">
    <citation type="journal article" date="2016" name="Proc. Natl. Acad. Sci. U.S.A.">
        <title>Lipid metabolic changes in an early divergent fungus govern the establishment of a mutualistic symbiosis with endobacteria.</title>
        <authorList>
            <person name="Lastovetsky O.A."/>
            <person name="Gaspar M.L."/>
            <person name="Mondo S.J."/>
            <person name="LaButti K.M."/>
            <person name="Sandor L."/>
            <person name="Grigoriev I.V."/>
            <person name="Henry S.A."/>
            <person name="Pawlowska T.E."/>
        </authorList>
    </citation>
    <scope>NUCLEOTIDE SEQUENCE [LARGE SCALE GENOMIC DNA]</scope>
    <source>
        <strain evidence="1 2">ATCC 11559</strain>
    </source>
</reference>
<gene>
    <name evidence="1" type="ORF">BCV71DRAFT_228752</name>
</gene>
<evidence type="ECO:0000313" key="2">
    <source>
        <dbReference type="Proteomes" id="UP000242381"/>
    </source>
</evidence>
<proteinExistence type="predicted"/>